<keyword evidence="3" id="KW-1185">Reference proteome</keyword>
<sequence>MKKIKQLSTLLVNVLLAFGMLASLSSAQAALLLSVDLSVEDQITITATDGVASATVSGDDFIGFYLENFFEPENNSLSDILVSGDLVSAQDVSDLTPDLFRSDDNDTGLNVWSYADGAISSFVANERAFEGSATWTISSGAYQNALNGAMRGDIWFPADDINDLPSAIVIGQWAVVDADVPEAPTFALFSLLLFAFSRTRKA</sequence>
<proteinExistence type="predicted"/>
<accession>A0ABT3PA21</accession>
<dbReference type="Proteomes" id="UP001142810">
    <property type="component" value="Unassembled WGS sequence"/>
</dbReference>
<comment type="caution">
    <text evidence="2">The sequence shown here is derived from an EMBL/GenBank/DDBJ whole genome shotgun (WGS) entry which is preliminary data.</text>
</comment>
<feature type="chain" id="PRO_5045799874" description="PEP-CTERM sorting domain-containing protein" evidence="1">
    <location>
        <begin position="30"/>
        <end position="202"/>
    </location>
</feature>
<dbReference type="RefSeq" id="WP_265618467.1">
    <property type="nucleotide sequence ID" value="NZ_JAPFRD010000012.1"/>
</dbReference>
<keyword evidence="1" id="KW-0732">Signal</keyword>
<gene>
    <name evidence="2" type="ORF">OPS25_14055</name>
</gene>
<evidence type="ECO:0008006" key="4">
    <source>
        <dbReference type="Google" id="ProtNLM"/>
    </source>
</evidence>
<reference evidence="2" key="1">
    <citation type="submission" date="2022-11" db="EMBL/GenBank/DDBJ databases">
        <title>Alteromonas sp. nov., isolated from sea water of the Qingdao.</title>
        <authorList>
            <person name="Wang Q."/>
        </authorList>
    </citation>
    <scope>NUCLEOTIDE SEQUENCE</scope>
    <source>
        <strain evidence="2">ASW11-7</strain>
    </source>
</reference>
<name>A0ABT3PA21_9ALTE</name>
<organism evidence="2 3">
    <name type="scientific">Alteromonas aquimaris</name>
    <dbReference type="NCBI Taxonomy" id="2998417"/>
    <lineage>
        <taxon>Bacteria</taxon>
        <taxon>Pseudomonadati</taxon>
        <taxon>Pseudomonadota</taxon>
        <taxon>Gammaproteobacteria</taxon>
        <taxon>Alteromonadales</taxon>
        <taxon>Alteromonadaceae</taxon>
        <taxon>Alteromonas/Salinimonas group</taxon>
        <taxon>Alteromonas</taxon>
    </lineage>
</organism>
<evidence type="ECO:0000256" key="1">
    <source>
        <dbReference type="SAM" id="SignalP"/>
    </source>
</evidence>
<evidence type="ECO:0000313" key="2">
    <source>
        <dbReference type="EMBL" id="MCW8109629.1"/>
    </source>
</evidence>
<protein>
    <recommendedName>
        <fullName evidence="4">PEP-CTERM sorting domain-containing protein</fullName>
    </recommendedName>
</protein>
<evidence type="ECO:0000313" key="3">
    <source>
        <dbReference type="Proteomes" id="UP001142810"/>
    </source>
</evidence>
<feature type="signal peptide" evidence="1">
    <location>
        <begin position="1"/>
        <end position="29"/>
    </location>
</feature>
<dbReference type="EMBL" id="JAPFRD010000012">
    <property type="protein sequence ID" value="MCW8109629.1"/>
    <property type="molecule type" value="Genomic_DNA"/>
</dbReference>